<dbReference type="EMBL" id="CP069102">
    <property type="protein sequence ID" value="QSS48949.1"/>
    <property type="molecule type" value="Genomic_DNA"/>
</dbReference>
<organism evidence="2 3">
    <name type="scientific">Ajellomyces capsulatus (strain H88)</name>
    <name type="common">Darling's disease fungus</name>
    <name type="synonym">Histoplasma capsulatum</name>
    <dbReference type="NCBI Taxonomy" id="544711"/>
    <lineage>
        <taxon>Eukaryota</taxon>
        <taxon>Fungi</taxon>
        <taxon>Dikarya</taxon>
        <taxon>Ascomycota</taxon>
        <taxon>Pezizomycotina</taxon>
        <taxon>Eurotiomycetes</taxon>
        <taxon>Eurotiomycetidae</taxon>
        <taxon>Onygenales</taxon>
        <taxon>Ajellomycetaceae</taxon>
        <taxon>Histoplasma</taxon>
    </lineage>
</organism>
<accession>A0A8A1L4E5</accession>
<reference evidence="2" key="1">
    <citation type="submission" date="2021-01" db="EMBL/GenBank/DDBJ databases">
        <title>Chromosome-level genome assembly of a human fungal pathogen reveals clustering of transcriptionally co-regulated genes.</title>
        <authorList>
            <person name="Voorhies M."/>
            <person name="Cohen S."/>
            <person name="Shea T.P."/>
            <person name="Petrus S."/>
            <person name="Munoz J.F."/>
            <person name="Poplawski S."/>
            <person name="Goldman W.E."/>
            <person name="Michael T."/>
            <person name="Cuomo C.A."/>
            <person name="Sil A."/>
            <person name="Beyhan S."/>
        </authorList>
    </citation>
    <scope>NUCLEOTIDE SEQUENCE</scope>
    <source>
        <strain evidence="2">H88</strain>
    </source>
</reference>
<proteinExistence type="predicted"/>
<dbReference type="AlphaFoldDB" id="A0A8A1L4E5"/>
<dbReference type="Proteomes" id="UP000663419">
    <property type="component" value="Chromosome 1"/>
</dbReference>
<evidence type="ECO:0000313" key="3">
    <source>
        <dbReference type="Proteomes" id="UP000663419"/>
    </source>
</evidence>
<feature type="region of interest" description="Disordered" evidence="1">
    <location>
        <begin position="1"/>
        <end position="36"/>
    </location>
</feature>
<evidence type="ECO:0000313" key="2">
    <source>
        <dbReference type="EMBL" id="QSS48949.1"/>
    </source>
</evidence>
<name>A0A8A1L4E5_AJEC8</name>
<sequence length="92" mass="10287">MIINNMHAYPEPFPSSQHTIKSKPKKKEKKKSRDPFHPVLIQSILGNIPGPISMSQSRISVISPGALMHHHPSLKITPPHNNYYASTLSPLD</sequence>
<protein>
    <submittedName>
        <fullName evidence="2">Uncharacterized protein</fullName>
    </submittedName>
</protein>
<dbReference type="VEuPathDB" id="FungiDB:I7I53_09168"/>
<evidence type="ECO:0000256" key="1">
    <source>
        <dbReference type="SAM" id="MobiDB-lite"/>
    </source>
</evidence>
<gene>
    <name evidence="2" type="ORF">I7I53_09168</name>
</gene>
<feature type="compositionally biased region" description="Basic residues" evidence="1">
    <location>
        <begin position="20"/>
        <end position="30"/>
    </location>
</feature>